<dbReference type="PANTHER" id="PTHR34223:SF80">
    <property type="entry name" value="OS11G0205900 PROTEIN"/>
    <property type="match status" value="1"/>
</dbReference>
<feature type="domain" description="F-box" evidence="1">
    <location>
        <begin position="19"/>
        <end position="53"/>
    </location>
</feature>
<dbReference type="PANTHER" id="PTHR34223">
    <property type="entry name" value="OS11G0201299 PROTEIN"/>
    <property type="match status" value="1"/>
</dbReference>
<organism evidence="3 4">
    <name type="scientific">Urochloa decumbens</name>
    <dbReference type="NCBI Taxonomy" id="240449"/>
    <lineage>
        <taxon>Eukaryota</taxon>
        <taxon>Viridiplantae</taxon>
        <taxon>Streptophyta</taxon>
        <taxon>Embryophyta</taxon>
        <taxon>Tracheophyta</taxon>
        <taxon>Spermatophyta</taxon>
        <taxon>Magnoliopsida</taxon>
        <taxon>Liliopsida</taxon>
        <taxon>Poales</taxon>
        <taxon>Poaceae</taxon>
        <taxon>PACMAD clade</taxon>
        <taxon>Panicoideae</taxon>
        <taxon>Panicodae</taxon>
        <taxon>Paniceae</taxon>
        <taxon>Melinidinae</taxon>
        <taxon>Urochloa</taxon>
    </lineage>
</organism>
<evidence type="ECO:0000313" key="3">
    <source>
        <dbReference type="EMBL" id="CAL4981959.1"/>
    </source>
</evidence>
<dbReference type="AlphaFoldDB" id="A0ABC9ARQ1"/>
<reference evidence="3" key="1">
    <citation type="submission" date="2024-10" db="EMBL/GenBank/DDBJ databases">
        <authorList>
            <person name="Ryan C."/>
        </authorList>
    </citation>
    <scope>NUCLEOTIDE SEQUENCE [LARGE SCALE GENOMIC DNA]</scope>
</reference>
<gene>
    <name evidence="3" type="ORF">URODEC1_LOCUS56396</name>
</gene>
<dbReference type="Gene3D" id="1.20.1280.50">
    <property type="match status" value="1"/>
</dbReference>
<dbReference type="InterPro" id="IPR036047">
    <property type="entry name" value="F-box-like_dom_sf"/>
</dbReference>
<dbReference type="InterPro" id="IPR001810">
    <property type="entry name" value="F-box_dom"/>
</dbReference>
<name>A0ABC9ARQ1_9POAL</name>
<dbReference type="Pfam" id="PF23622">
    <property type="entry name" value="LRR_At1g61320_AtMIF1"/>
    <property type="match status" value="1"/>
</dbReference>
<feature type="domain" description="At1g61320/AtMIF1 LRR" evidence="2">
    <location>
        <begin position="142"/>
        <end position="353"/>
    </location>
</feature>
<evidence type="ECO:0008006" key="5">
    <source>
        <dbReference type="Google" id="ProtNLM"/>
    </source>
</evidence>
<evidence type="ECO:0000259" key="2">
    <source>
        <dbReference type="Pfam" id="PF23622"/>
    </source>
</evidence>
<dbReference type="EMBL" id="OZ075131">
    <property type="protein sequence ID" value="CAL4981959.1"/>
    <property type="molecule type" value="Genomic_DNA"/>
</dbReference>
<dbReference type="Pfam" id="PF00646">
    <property type="entry name" value="F-box"/>
    <property type="match status" value="1"/>
</dbReference>
<dbReference type="Proteomes" id="UP001497457">
    <property type="component" value="Chromosome 21rd"/>
</dbReference>
<sequence>MPPTKVRKKSPPRRLGIGDLPDDALQRVCSFLPAQETVRTCVLARRWRHTWKSAAGLIILCGGDTRRKFADRLLRARGATPVDTCEFRLLELEDEDVRHIDVWIRHVLQCKVHVLRINNVCIGRQPDGDQPEYEPASLPLISQHLKKLQLLNIYTLYNGFLDFSSCPVLEDLEIRGCDLSYADRLSSQSLKRLTIDGCDNLDVGRMKIYAPNLVSLWLQGINIPSGCILDFSSCPVLEDLEIRGCNLLIADRLLSQSLKRLTIDAHHGEDGTRMDLEFYPTFNKLKTLLLNEYWCEPPDFSALASLLEHSPVLEKLTLQLYSEGPKHNVEIKLSCKPMEKSAAISEHLSTVEIKCEALDERVSNVLKFLGKLNIWFQFS</sequence>
<keyword evidence="4" id="KW-1185">Reference proteome</keyword>
<dbReference type="SUPFAM" id="SSF81383">
    <property type="entry name" value="F-box domain"/>
    <property type="match status" value="1"/>
</dbReference>
<protein>
    <recommendedName>
        <fullName evidence="5">F-box domain-containing protein</fullName>
    </recommendedName>
</protein>
<dbReference type="InterPro" id="IPR053197">
    <property type="entry name" value="F-box_SCFL_complex_component"/>
</dbReference>
<dbReference type="Gene3D" id="3.80.10.10">
    <property type="entry name" value="Ribonuclease Inhibitor"/>
    <property type="match status" value="1"/>
</dbReference>
<evidence type="ECO:0000259" key="1">
    <source>
        <dbReference type="Pfam" id="PF00646"/>
    </source>
</evidence>
<dbReference type="CDD" id="cd22160">
    <property type="entry name" value="F-box_AtFBL13-like"/>
    <property type="match status" value="1"/>
</dbReference>
<evidence type="ECO:0000313" key="4">
    <source>
        <dbReference type="Proteomes" id="UP001497457"/>
    </source>
</evidence>
<dbReference type="SUPFAM" id="SSF52047">
    <property type="entry name" value="RNI-like"/>
    <property type="match status" value="1"/>
</dbReference>
<accession>A0ABC9ARQ1</accession>
<dbReference type="InterPro" id="IPR053781">
    <property type="entry name" value="F-box_AtFBL13-like"/>
</dbReference>
<dbReference type="InterPro" id="IPR032675">
    <property type="entry name" value="LRR_dom_sf"/>
</dbReference>
<dbReference type="InterPro" id="IPR055357">
    <property type="entry name" value="LRR_At1g61320_AtMIF1"/>
</dbReference>
<proteinExistence type="predicted"/>